<evidence type="ECO:0000256" key="3">
    <source>
        <dbReference type="ARBA" id="ARBA00023163"/>
    </source>
</evidence>
<keyword evidence="4" id="KW-0472">Membrane</keyword>
<accession>A0A7Y0KCJ1</accession>
<evidence type="ECO:0000256" key="4">
    <source>
        <dbReference type="SAM" id="Phobius"/>
    </source>
</evidence>
<dbReference type="SMART" id="SM00342">
    <property type="entry name" value="HTH_ARAC"/>
    <property type="match status" value="1"/>
</dbReference>
<evidence type="ECO:0000256" key="1">
    <source>
        <dbReference type="ARBA" id="ARBA00023015"/>
    </source>
</evidence>
<dbReference type="Pfam" id="PF12833">
    <property type="entry name" value="HTH_18"/>
    <property type="match status" value="1"/>
</dbReference>
<dbReference type="PANTHER" id="PTHR43280:SF10">
    <property type="entry name" value="REGULATORY PROTEIN POCR"/>
    <property type="match status" value="1"/>
</dbReference>
<evidence type="ECO:0000256" key="2">
    <source>
        <dbReference type="ARBA" id="ARBA00023125"/>
    </source>
</evidence>
<dbReference type="GO" id="GO:0043565">
    <property type="term" value="F:sequence-specific DNA binding"/>
    <property type="evidence" value="ECO:0007669"/>
    <property type="project" value="InterPro"/>
</dbReference>
<keyword evidence="2" id="KW-0238">DNA-binding</keyword>
<proteinExistence type="predicted"/>
<protein>
    <submittedName>
        <fullName evidence="6">Helix-turn-helix transcriptional regulator</fullName>
    </submittedName>
</protein>
<keyword evidence="4" id="KW-0812">Transmembrane</keyword>
<organism evidence="6 7">
    <name type="scientific">Niallia alba</name>
    <dbReference type="NCBI Taxonomy" id="2729105"/>
    <lineage>
        <taxon>Bacteria</taxon>
        <taxon>Bacillati</taxon>
        <taxon>Bacillota</taxon>
        <taxon>Bacilli</taxon>
        <taxon>Bacillales</taxon>
        <taxon>Bacillaceae</taxon>
        <taxon>Niallia</taxon>
    </lineage>
</organism>
<evidence type="ECO:0000259" key="5">
    <source>
        <dbReference type="PROSITE" id="PS01124"/>
    </source>
</evidence>
<evidence type="ECO:0000313" key="6">
    <source>
        <dbReference type="EMBL" id="NMO79866.1"/>
    </source>
</evidence>
<dbReference type="EMBL" id="JABBPK010000001">
    <property type="protein sequence ID" value="NMO79866.1"/>
    <property type="molecule type" value="Genomic_DNA"/>
</dbReference>
<dbReference type="AlphaFoldDB" id="A0A7Y0KCJ1"/>
<keyword evidence="4" id="KW-1133">Transmembrane helix</keyword>
<dbReference type="SUPFAM" id="SSF46689">
    <property type="entry name" value="Homeodomain-like"/>
    <property type="match status" value="2"/>
</dbReference>
<evidence type="ECO:0000313" key="7">
    <source>
        <dbReference type="Proteomes" id="UP000588491"/>
    </source>
</evidence>
<reference evidence="6 7" key="1">
    <citation type="submission" date="2020-04" db="EMBL/GenBank/DDBJ databases">
        <title>Bacillus sp. UniB3 isolated from commercial digestive syrup.</title>
        <authorList>
            <person name="Thorat V."/>
            <person name="Kirdat K."/>
            <person name="Tiwarekar B."/>
            <person name="Yadav A."/>
        </authorList>
    </citation>
    <scope>NUCLEOTIDE SEQUENCE [LARGE SCALE GENOMIC DNA]</scope>
    <source>
        <strain evidence="6 7">UniB3</strain>
    </source>
</reference>
<dbReference type="InterPro" id="IPR009057">
    <property type="entry name" value="Homeodomain-like_sf"/>
</dbReference>
<dbReference type="PANTHER" id="PTHR43280">
    <property type="entry name" value="ARAC-FAMILY TRANSCRIPTIONAL REGULATOR"/>
    <property type="match status" value="1"/>
</dbReference>
<dbReference type="Proteomes" id="UP000588491">
    <property type="component" value="Unassembled WGS sequence"/>
</dbReference>
<dbReference type="GO" id="GO:0003700">
    <property type="term" value="F:DNA-binding transcription factor activity"/>
    <property type="evidence" value="ECO:0007669"/>
    <property type="project" value="InterPro"/>
</dbReference>
<dbReference type="InterPro" id="IPR018060">
    <property type="entry name" value="HTH_AraC"/>
</dbReference>
<dbReference type="RefSeq" id="WP_169189446.1">
    <property type="nucleotide sequence ID" value="NZ_JABBPK010000001.1"/>
</dbReference>
<comment type="caution">
    <text evidence="6">The sequence shown here is derived from an EMBL/GenBank/DDBJ whole genome shotgun (WGS) entry which is preliminary data.</text>
</comment>
<sequence>MKKLRLFYKLFFPFFLLGISIVVGFSVFIYNSTYHSVEEEFLKDKQNYTKQILNNVEQKVRTIEYGYTAYSSTATFETIFKQPLSGKDFDTYRDIKKEINYIEMMGIEGSKHNLISIDQNWGIMEGSLKELSEEEIAEYKQKYINEATQSLFWRPTSTGIEMIMTLPIYQRDKFALGISNIPRSSIDEIVDNEKDNLVEIYNSKNELLYSSRKKARLLSLENYEAIMNEGEDIKMVDADGEKYVYAQSDYNRWIYVVQINPTEISNMINNTRIGLLIVSTLLIILVGIISYMLANSFSQPIRKIQEKLAIHDVSGQKSELSLVADSVDKIIGQNETLVASLTMQKPQLETLFVLSLFRNRITANEAKHRLKQFGYFFNETNHFYTGLIQIDNMDSQKIVEKDLYLLALNNIVEEIVPDKERLIPIVLNDEMQATIFITDENDYESSRRIMKYYEEIQTAAKEYLDITISVGISPVYKTLISSKKAVDLAKEALHYRVNVGPESIIFYDDIAPLLNDASISKYPVELQNELVNTIRSGNEEEVKETVDTLIDEIFRMNKNPVSLEVTLIRLINEIIQLGQLLGAEAKIFDSIKPLYYEAINAYYPDRIKQMLIEHLITPIIISTQDKTDKEFRSLSDKIVQIIQTEYDQEISLDIIADRLHYNPNYLSSVFKKEYGENFVDYLMGFRLQKAKSLLQETNIPIKEIAKKLQYRNSQNFIRFFKKKVGMTPGDYRKQYNH</sequence>
<feature type="domain" description="HTH araC/xylS-type" evidence="5">
    <location>
        <begin position="636"/>
        <end position="734"/>
    </location>
</feature>
<dbReference type="PROSITE" id="PS01124">
    <property type="entry name" value="HTH_ARAC_FAMILY_2"/>
    <property type="match status" value="1"/>
</dbReference>
<keyword evidence="7" id="KW-1185">Reference proteome</keyword>
<dbReference type="Gene3D" id="1.10.10.60">
    <property type="entry name" value="Homeodomain-like"/>
    <property type="match status" value="2"/>
</dbReference>
<keyword evidence="1" id="KW-0805">Transcription regulation</keyword>
<feature type="transmembrane region" description="Helical" evidence="4">
    <location>
        <begin position="7"/>
        <end position="30"/>
    </location>
</feature>
<keyword evidence="3" id="KW-0804">Transcription</keyword>
<gene>
    <name evidence="6" type="ORF">HHU08_23360</name>
</gene>
<feature type="transmembrane region" description="Helical" evidence="4">
    <location>
        <begin position="273"/>
        <end position="294"/>
    </location>
</feature>
<name>A0A7Y0KCJ1_9BACI</name>